<feature type="compositionally biased region" description="Basic and acidic residues" evidence="1">
    <location>
        <begin position="1036"/>
        <end position="1048"/>
    </location>
</feature>
<feature type="compositionally biased region" description="Basic and acidic residues" evidence="1">
    <location>
        <begin position="539"/>
        <end position="565"/>
    </location>
</feature>
<feature type="region of interest" description="Disordered" evidence="1">
    <location>
        <begin position="1688"/>
        <end position="1863"/>
    </location>
</feature>
<feature type="compositionally biased region" description="Polar residues" evidence="1">
    <location>
        <begin position="336"/>
        <end position="348"/>
    </location>
</feature>
<proteinExistence type="predicted"/>
<feature type="compositionally biased region" description="Polar residues" evidence="1">
    <location>
        <begin position="1586"/>
        <end position="1598"/>
    </location>
</feature>
<protein>
    <submittedName>
        <fullName evidence="4">Uncharacterized protein KIAA1671 homolog isoform X2</fullName>
    </submittedName>
</protein>
<feature type="compositionally biased region" description="Polar residues" evidence="1">
    <location>
        <begin position="1440"/>
        <end position="1452"/>
    </location>
</feature>
<dbReference type="GeneID" id="110083407"/>
<evidence type="ECO:0000259" key="2">
    <source>
        <dbReference type="SMART" id="SM01319"/>
    </source>
</evidence>
<feature type="region of interest" description="Disordered" evidence="1">
    <location>
        <begin position="772"/>
        <end position="1310"/>
    </location>
</feature>
<feature type="compositionally biased region" description="Basic and acidic residues" evidence="1">
    <location>
        <begin position="390"/>
        <end position="407"/>
    </location>
</feature>
<dbReference type="Pfam" id="PF15327">
    <property type="entry name" value="Tankyrase_bdg_C"/>
    <property type="match status" value="1"/>
</dbReference>
<feature type="compositionally biased region" description="Polar residues" evidence="1">
    <location>
        <begin position="843"/>
        <end position="868"/>
    </location>
</feature>
<feature type="compositionally biased region" description="Low complexity" evidence="1">
    <location>
        <begin position="1625"/>
        <end position="1638"/>
    </location>
</feature>
<feature type="compositionally biased region" description="Basic and acidic residues" evidence="1">
    <location>
        <begin position="261"/>
        <end position="283"/>
    </location>
</feature>
<evidence type="ECO:0000313" key="4">
    <source>
        <dbReference type="RefSeq" id="XP_072839507.1"/>
    </source>
</evidence>
<dbReference type="InterPro" id="IPR032764">
    <property type="entry name" value="Tankyrase-bd_C"/>
</dbReference>
<feature type="compositionally biased region" description="Low complexity" evidence="1">
    <location>
        <begin position="109"/>
        <end position="120"/>
    </location>
</feature>
<feature type="region of interest" description="Disordered" evidence="1">
    <location>
        <begin position="1336"/>
        <end position="1355"/>
    </location>
</feature>
<evidence type="ECO:0000256" key="1">
    <source>
        <dbReference type="SAM" id="MobiDB-lite"/>
    </source>
</evidence>
<sequence length="1863" mass="199348">MAMQVEVGTPLASLVNLSERRSGATLQHAFIASLSEPGGQPREPVDERPPYGNPVRPANMPPALSRPRLTPKPFSREHSSDAFAMVKPPVPFLKPSSVAPKASPLGQRAEGVAEGVGSAGNVPPLLDQQAVRNKSPRELVVNVPICAGSPANTVILFESGRTEEPGQKTGPPERPSSTSQAPKGRLLPSELEASHRRPEGAGALHRQSSLSSEPRPAAWTPRRPVERKETFSGVLEERAKDTAGEQGRPKPRPVSAFFLESLKDPKQDRPEVPGEPLEPEKPWARKPRPLSMDLTARFESREVSARRKPGLPENKDRNPGAHLVDTGDGVPLQTGEAASSGATDSKSGFSGAAADTDASLGVQSKALQKLPPAEAPALDLSPVSARDRKHLWEQRLKSQEEPKEREAVIAATSEKSKEPPRSKGQPAQDQATSDPPKTGGPRGGTPEAAGNEDRRSRAGGVQKAPGFPDSGGKAPAKPASSLESAEKGSRVLNIQQRIRELTADSPEAKPGNVRRSFRSRPLSADLTKLFSSPAATGEGKPERQPESNRKPASEMEDLHEKEGHPPCEAGSREGPSAGKPWKPLQVMKRPLAGGHPEREGTPPKEQQDGHPQHSDGPTLASSHDVKAPSTPPAGSTGIKTVRATMFEHTVQRLSVAARPLGPELPLQPERELVGGPSGPSWESGLERVLDARETSRIVPSKQADGLAFSEPHKKAKPISGDKILRPSLRDKWNIPYEKPMAKHIEDSLVYQRIEPRYEILQTVGERVQSEAVAAVPGEKAVTLRSKTSLKEQKKAGSGHAAWPQSLDVNGDTAKEDGFVPRLSNVGEGAAKTHTSKELDATHAQATEQSKNRAGQQPASVKASHSPNRSKGAMATDDRGSRLPLETEKGKSEAGLAGKSEGPERLKPFPASLGVGTGGAASAGQGLVPFLPSEHRNPPPPLHRTAPEQRFGSKDPNTTHEEPESRGSGRKASLAAYGVQESHASDANAGGGQVQPPDPVAEGRARRSFHPVSSPKASDRWRRKTMPHGAASFEELAQEKVRPLSRRDSLLLQDGALARRSARARAEAEPTEGSVPSPSRPGSGTKSPLAPSDGKATYFALTGQRPDEKDDASKKPFQPLGNKQAPSLTDEASATLGSRRSQPGQPPLGPHFQDVTPGSLDRPLSRSRGDPPELAGRGAWTRPAAQVSAEGRRRRLEGAEERVTAVELRPPPHLRALQRDSRQAGPTDQSRRGSKGQAGERSRPRVLDLDLLMAEYQEGSKTVALAPEKGEGPRPPRESGWFPWEQREAPASERSSGLGHQGGSLAKSCPLKEGERWPAGYGGGSSPVKARETTFTPLHWGRPGAEIPKGSPTDHVGARKKTFILDEEPVEGLRLWHQSAWGAGHSTQALGPVGAATEPVSAGGALLPTGGSAEESWHPNPPVSGANKRRAGSSLEKDPSRVQSGAETPSTAPGLSGALADPKRSSLGKVHPAGAKGGLPFGGPTREWQMEEGRAAPSLRLESAASQTTPRRSLSPCEPFVSRGNKDQEDEQAIWGRDGSGPLQRRSRSLYKERRTGRATADQLKQCFGRPATGAKDTDTLVHQEADSQYGTWSEQRLSGDSFVPESPSSEGNLPPVRRQLPGSRPSSFSSQTDPTSTTDPHDDDDDSSRDRRSASLDRSSTDAESSAEALDLPAGPAARGARLDFSFLDQTPVLDSSALKTRVQLSKRRRQHRAPISHSLRRSTLREDGPPRSGVDVAESAWMFKDSTGEKSAPRGESDEEGKPPPAERPPFSHSQRLPVFPGMDHLALKAQLRKRHEPEAAGEGPSAQPSRSPKSPLQAGPSGGRTLPKGPEREERAEGPPSPQWLKELRSRKRQSQYEDQV</sequence>
<feature type="compositionally biased region" description="Basic and acidic residues" evidence="1">
    <location>
        <begin position="1267"/>
        <end position="1276"/>
    </location>
</feature>
<feature type="region of interest" description="Disordered" evidence="1">
    <location>
        <begin position="156"/>
        <end position="642"/>
    </location>
</feature>
<feature type="compositionally biased region" description="Basic and acidic residues" evidence="1">
    <location>
        <begin position="223"/>
        <end position="243"/>
    </location>
</feature>
<dbReference type="InterPro" id="IPR040006">
    <property type="entry name" value="TNKS1BP1-like"/>
</dbReference>
<feature type="compositionally biased region" description="Polar residues" evidence="1">
    <location>
        <begin position="1123"/>
        <end position="1142"/>
    </location>
</feature>
<reference evidence="4" key="1">
    <citation type="submission" date="2025-08" db="UniProtKB">
        <authorList>
            <consortium name="RefSeq"/>
        </authorList>
    </citation>
    <scope>IDENTIFICATION</scope>
</reference>
<feature type="compositionally biased region" description="Basic and acidic residues" evidence="1">
    <location>
        <begin position="595"/>
        <end position="613"/>
    </location>
</feature>
<feature type="compositionally biased region" description="Basic and acidic residues" evidence="1">
    <location>
        <begin position="296"/>
        <end position="305"/>
    </location>
</feature>
<feature type="region of interest" description="Disordered" evidence="1">
    <location>
        <begin position="32"/>
        <end position="130"/>
    </location>
</feature>
<feature type="compositionally biased region" description="Basic and acidic residues" evidence="1">
    <location>
        <begin position="684"/>
        <end position="695"/>
    </location>
</feature>
<feature type="compositionally biased region" description="Basic and acidic residues" evidence="1">
    <location>
        <begin position="944"/>
        <end position="966"/>
    </location>
</feature>
<evidence type="ECO:0000313" key="3">
    <source>
        <dbReference type="Proteomes" id="UP001652642"/>
    </source>
</evidence>
<keyword evidence="3" id="KW-1185">Reference proteome</keyword>
<dbReference type="SMART" id="SM01319">
    <property type="entry name" value="Tankyrase_bdg_C"/>
    <property type="match status" value="1"/>
</dbReference>
<feature type="compositionally biased region" description="Basic and acidic residues" evidence="1">
    <location>
        <begin position="1575"/>
        <end position="1585"/>
    </location>
</feature>
<dbReference type="RefSeq" id="XP_072839507.1">
    <property type="nucleotide sequence ID" value="XM_072983406.1"/>
</dbReference>
<feature type="compositionally biased region" description="Low complexity" evidence="1">
    <location>
        <begin position="1072"/>
        <end position="1083"/>
    </location>
</feature>
<dbReference type="PANTHER" id="PTHR22042:SF3">
    <property type="entry name" value="RIKEN CDNA 2900026A02 GENE"/>
    <property type="match status" value="1"/>
</dbReference>
<feature type="region of interest" description="Disordered" evidence="1">
    <location>
        <begin position="656"/>
        <end position="722"/>
    </location>
</feature>
<feature type="compositionally biased region" description="Basic and acidic residues" evidence="1">
    <location>
        <begin position="1648"/>
        <end position="1661"/>
    </location>
</feature>
<feature type="compositionally biased region" description="Basic and acidic residues" evidence="1">
    <location>
        <begin position="1747"/>
        <end position="1763"/>
    </location>
</feature>
<organism evidence="3 4">
    <name type="scientific">Pogona vitticeps</name>
    <name type="common">central bearded dragon</name>
    <dbReference type="NCBI Taxonomy" id="103695"/>
    <lineage>
        <taxon>Eukaryota</taxon>
        <taxon>Metazoa</taxon>
        <taxon>Chordata</taxon>
        <taxon>Craniata</taxon>
        <taxon>Vertebrata</taxon>
        <taxon>Euteleostomi</taxon>
        <taxon>Lepidosauria</taxon>
        <taxon>Squamata</taxon>
        <taxon>Bifurcata</taxon>
        <taxon>Unidentata</taxon>
        <taxon>Episquamata</taxon>
        <taxon>Toxicofera</taxon>
        <taxon>Iguania</taxon>
        <taxon>Acrodonta</taxon>
        <taxon>Agamidae</taxon>
        <taxon>Amphibolurinae</taxon>
        <taxon>Pogona</taxon>
    </lineage>
</organism>
<feature type="compositionally biased region" description="Basic and acidic residues" evidence="1">
    <location>
        <begin position="1237"/>
        <end position="1247"/>
    </location>
</feature>
<feature type="region of interest" description="Disordered" evidence="1">
    <location>
        <begin position="1384"/>
        <end position="1675"/>
    </location>
</feature>
<feature type="compositionally biased region" description="Basic and acidic residues" evidence="1">
    <location>
        <begin position="1104"/>
        <end position="1113"/>
    </location>
</feature>
<name>A0ABM5F286_9SAUR</name>
<gene>
    <name evidence="4" type="primary">KIAA1671</name>
</gene>
<dbReference type="Proteomes" id="UP001652642">
    <property type="component" value="Chromosome 14"/>
</dbReference>
<accession>A0ABM5F286</accession>
<feature type="compositionally biased region" description="Basic and acidic residues" evidence="1">
    <location>
        <begin position="875"/>
        <end position="891"/>
    </location>
</feature>
<feature type="compositionally biased region" description="Basic residues" evidence="1">
    <location>
        <begin position="1705"/>
        <end position="1723"/>
    </location>
</feature>
<feature type="domain" description="Tankyrase 1-binding protein C-terminal" evidence="2">
    <location>
        <begin position="1682"/>
        <end position="1854"/>
    </location>
</feature>
<dbReference type="PANTHER" id="PTHR22042">
    <property type="entry name" value="TANKYRASE 1 BINDING PROTEIN"/>
    <property type="match status" value="1"/>
</dbReference>